<proteinExistence type="predicted"/>
<evidence type="ECO:0000256" key="1">
    <source>
        <dbReference type="SAM" id="MobiDB-lite"/>
    </source>
</evidence>
<feature type="compositionally biased region" description="Polar residues" evidence="1">
    <location>
        <begin position="147"/>
        <end position="169"/>
    </location>
</feature>
<feature type="compositionally biased region" description="Low complexity" evidence="1">
    <location>
        <begin position="57"/>
        <end position="75"/>
    </location>
</feature>
<dbReference type="RefSeq" id="WP_139039375.1">
    <property type="nucleotide sequence ID" value="NZ_VDDA01000023.1"/>
</dbReference>
<keyword evidence="3" id="KW-1185">Reference proteome</keyword>
<feature type="compositionally biased region" description="Basic and acidic residues" evidence="1">
    <location>
        <begin position="84"/>
        <end position="94"/>
    </location>
</feature>
<name>A0A5C4L9I5_9HYPH</name>
<dbReference type="AlphaFoldDB" id="A0A5C4L9I5"/>
<gene>
    <name evidence="2" type="ORF">FF100_29400</name>
</gene>
<dbReference type="Proteomes" id="UP000305267">
    <property type="component" value="Unassembled WGS sequence"/>
</dbReference>
<feature type="compositionally biased region" description="Low complexity" evidence="1">
    <location>
        <begin position="131"/>
        <end position="146"/>
    </location>
</feature>
<accession>A0A5C4L9I5</accession>
<evidence type="ECO:0000313" key="2">
    <source>
        <dbReference type="EMBL" id="TNC08454.1"/>
    </source>
</evidence>
<sequence length="185" mass="18705">MMPKVVLKAPPGVGGQIQASRSGRNYTIAPDGTVTVDSSDVRDLIGAGFVVQQQAGDPDTATAAPITSPSPTAAIEGATALDPAQREAGRRESPADITQQHQDYGGAVPPHGRPLDLGQDPVVTLHKEADAAAAAEAAQRAGAPQAMTSPEANTGNATQPAGTEAQQQEAAKRATKGETKGEPSA</sequence>
<evidence type="ECO:0000313" key="3">
    <source>
        <dbReference type="Proteomes" id="UP000305267"/>
    </source>
</evidence>
<feature type="region of interest" description="Disordered" evidence="1">
    <location>
        <begin position="1"/>
        <end position="26"/>
    </location>
</feature>
<dbReference type="OrthoDB" id="9924381at2"/>
<feature type="compositionally biased region" description="Basic and acidic residues" evidence="1">
    <location>
        <begin position="170"/>
        <end position="185"/>
    </location>
</feature>
<protein>
    <submittedName>
        <fullName evidence="2">Uncharacterized protein</fullName>
    </submittedName>
</protein>
<feature type="region of interest" description="Disordered" evidence="1">
    <location>
        <begin position="52"/>
        <end position="185"/>
    </location>
</feature>
<dbReference type="EMBL" id="VDDA01000023">
    <property type="protein sequence ID" value="TNC08454.1"/>
    <property type="molecule type" value="Genomic_DNA"/>
</dbReference>
<organism evidence="2 3">
    <name type="scientific">Methylobacterium terricola</name>
    <dbReference type="NCBI Taxonomy" id="2583531"/>
    <lineage>
        <taxon>Bacteria</taxon>
        <taxon>Pseudomonadati</taxon>
        <taxon>Pseudomonadota</taxon>
        <taxon>Alphaproteobacteria</taxon>
        <taxon>Hyphomicrobiales</taxon>
        <taxon>Methylobacteriaceae</taxon>
        <taxon>Methylobacterium</taxon>
    </lineage>
</organism>
<comment type="caution">
    <text evidence="2">The sequence shown here is derived from an EMBL/GenBank/DDBJ whole genome shotgun (WGS) entry which is preliminary data.</text>
</comment>
<reference evidence="2 3" key="1">
    <citation type="submission" date="2019-06" db="EMBL/GenBank/DDBJ databases">
        <title>Genome of Methylobacterium sp. 17Sr1-39.</title>
        <authorList>
            <person name="Seo T."/>
        </authorList>
    </citation>
    <scope>NUCLEOTIDE SEQUENCE [LARGE SCALE GENOMIC DNA]</scope>
    <source>
        <strain evidence="2 3">17Sr1-39</strain>
    </source>
</reference>